<name>A0ABZ0WU72_9BURK</name>
<dbReference type="Gene3D" id="3.40.710.10">
    <property type="entry name" value="DD-peptidase/beta-lactamase superfamily"/>
    <property type="match status" value="1"/>
</dbReference>
<evidence type="ECO:0000313" key="3">
    <source>
        <dbReference type="Proteomes" id="UP001325479"/>
    </source>
</evidence>
<dbReference type="Pfam" id="PF00768">
    <property type="entry name" value="Peptidase_S11"/>
    <property type="match status" value="1"/>
</dbReference>
<protein>
    <recommendedName>
        <fullName evidence="1">Peptidase S11 D-alanyl-D-alanine carboxypeptidase A N-terminal domain-containing protein</fullName>
    </recommendedName>
</protein>
<dbReference type="EMBL" id="CP139965">
    <property type="protein sequence ID" value="WQD80954.1"/>
    <property type="molecule type" value="Genomic_DNA"/>
</dbReference>
<dbReference type="SUPFAM" id="SSF56601">
    <property type="entry name" value="beta-lactamase/transpeptidase-like"/>
    <property type="match status" value="1"/>
</dbReference>
<evidence type="ECO:0000259" key="1">
    <source>
        <dbReference type="Pfam" id="PF00768"/>
    </source>
</evidence>
<accession>A0ABZ0WU72</accession>
<sequence>MRNAHRLGRFAEAAQLDHGAKRLQVRQIEVNSHGPVSASQNGRYFARFRREHWRARCCPATRRCTATTARDLTRLARAAYGYPQIRLYSTSHQKLVLGGAGPLMYRNTDPLVRNDAWHVALQKTGFTNEAGHCLIVTTPVHGHMMLIVLLGDPTPQAHFQDAIDLRRWLAARRYR</sequence>
<organism evidence="2 3">
    <name type="scientific">Paraburkholderia kururiensis</name>
    <dbReference type="NCBI Taxonomy" id="984307"/>
    <lineage>
        <taxon>Bacteria</taxon>
        <taxon>Pseudomonadati</taxon>
        <taxon>Pseudomonadota</taxon>
        <taxon>Betaproteobacteria</taxon>
        <taxon>Burkholderiales</taxon>
        <taxon>Burkholderiaceae</taxon>
        <taxon>Paraburkholderia</taxon>
    </lineage>
</organism>
<dbReference type="InterPro" id="IPR012338">
    <property type="entry name" value="Beta-lactam/transpept-like"/>
</dbReference>
<feature type="domain" description="Peptidase S11 D-alanyl-D-alanine carboxypeptidase A N-terminal" evidence="1">
    <location>
        <begin position="66"/>
        <end position="153"/>
    </location>
</feature>
<dbReference type="InterPro" id="IPR001967">
    <property type="entry name" value="Peptidase_S11_N"/>
</dbReference>
<reference evidence="2 3" key="1">
    <citation type="submission" date="2023-12" db="EMBL/GenBank/DDBJ databases">
        <title>Genome sequencing and assembly of bacterial species from a model synthetic community.</title>
        <authorList>
            <person name="Hogle S.L."/>
        </authorList>
    </citation>
    <scope>NUCLEOTIDE SEQUENCE [LARGE SCALE GENOMIC DNA]</scope>
    <source>
        <strain evidence="2 3">HAMBI 2494</strain>
    </source>
</reference>
<dbReference type="Proteomes" id="UP001325479">
    <property type="component" value="Chromosome"/>
</dbReference>
<evidence type="ECO:0000313" key="2">
    <source>
        <dbReference type="EMBL" id="WQD80954.1"/>
    </source>
</evidence>
<dbReference type="RefSeq" id="WP_114814964.1">
    <property type="nucleotide sequence ID" value="NZ_CP139965.1"/>
</dbReference>
<keyword evidence="3" id="KW-1185">Reference proteome</keyword>
<gene>
    <name evidence="2" type="ORF">U0042_09960</name>
</gene>
<proteinExistence type="predicted"/>